<dbReference type="GO" id="GO:0003723">
    <property type="term" value="F:RNA binding"/>
    <property type="evidence" value="ECO:0007669"/>
    <property type="project" value="UniProtKB-UniRule"/>
</dbReference>
<feature type="region of interest" description="Disordered" evidence="2">
    <location>
        <begin position="268"/>
        <end position="298"/>
    </location>
</feature>
<dbReference type="InterPro" id="IPR036397">
    <property type="entry name" value="RNaseH_sf"/>
</dbReference>
<feature type="non-terminal residue" evidence="4">
    <location>
        <position position="1"/>
    </location>
</feature>
<dbReference type="InterPro" id="IPR008042">
    <property type="entry name" value="Retrotrans_Pao"/>
</dbReference>
<proteinExistence type="predicted"/>
<keyword evidence="1" id="KW-0694">RNA-binding</keyword>
<dbReference type="Pfam" id="PF00076">
    <property type="entry name" value="RRM_1"/>
    <property type="match status" value="1"/>
</dbReference>
<dbReference type="EMBL" id="JAAPAO010000828">
    <property type="protein sequence ID" value="KAF4653353.1"/>
    <property type="molecule type" value="Genomic_DNA"/>
</dbReference>
<sequence length="1493" mass="165805">VDGVDKYLVEQGYRSYRKAIRRGASIRSDLVKRFLSIESQLCWDIKREGFDQFFLRFDYTRMALDAQRGAPFTKEDVADRLFNSFPDDLCEDILRRFRNSPSLEELKEAAERHNAVLQRRAVHGRQSRQSAVDVINENTALTMPVDSETTTGEATAQTNCRLFMSNLRYDVSEKQVLEALRSILKLSGVSPTSVRLFRDRNSPGRNRGIGIIEFRDPTSATNALSSIDGKAVLGRTLRVRRDSPAAKRRHTEESAQPTTPIVAETIISSGAPDTPMPAASTPSPQAQAGGQQDSTVSPTSVCLTNENPSLVASLTESFSLMSNDDAVPVEVHLDKLMRSSQVGRHSTGTLTDISAAVQLADGSSHTVQWLLDSGAAEHLVSATVGNLLVDSPSVNLARPVTLLFANGQQQKVDVARRVTLRIGNDCYNTTVLVVDGLTLPGVLSLHKLAKDAGSLSWFMCPDGSELLQLGLSNVLKLTSQNIALNASCPVFVALSDSDDSDDVKSLRMALSPIERCGEHHNVILAKNKDSDDNEDEEKAEIKLDYVVGDDGSKRARVSLPWLSSARPSPTDRGLGRNASIARDVANCRRLREMGSTWFDDFEKELLDMQDKGYIRPLTAAEVAENLPVASVVLALRPGHKTQPVRITIDARGVNAHLDSGDVSLLRKALKTILLRCRLSPLAAFEDVARAFPQLVLHLPDTVSLNFRCSNRYWRCMRLPFGLTCSPACLCIALQDIRSILICNYGSTTEAYFPYMDDLLYTGWSRSVLSQRRERGRSLLLSQASMHCQPAKSIEFSDPTLREEPDFSHVSTQGSSVAPDSLVVDSQKPTSTVQLGYVWSISEDTVTVQRPEASKAPTTRRVAFKQLSKLYDPLGLYIEVVAKQRLLLSLASSNTQSWDTTDIGEELSQAICNFIPSSLPPVPRFCDLRQGLVIFCDAAGNGCICCDARGVADGRRLTAYQATLNPKWSVARLELCALVAGSKMLQEVLQQRDVVLDSGTNIPDVWICTDSQLNAWRIRRNSRFDEKYLPLFERRRVHLLRTSLSALASETSIPIHLAHIPGRENPADRGTRPSIDMNSEVMSMNGDDMRSVLQKVSVVSTYSSTSEEDDCFDEFDAGDTTEEELCVSFVGAISTLKKSICDIVLDDELLNSVRIAQEFSPQINELRQKTSLDFLGYVVQDGLLRRVGSVALDDSNRGSCVISQIVVPDDRRDLQMEIVKYFHDWHGGHPGRTALIRWIWRHFYWKQLDQRVRSFNRNCLGCQARQQAATRRRVMSSRPPACPVRFGPFGIVYFDSSGPYQFVCSDDGHSKSGKHYVFSVVCQATRFIRVVASPDKSAKGAAQALYQLLTEEGRPNLVVVDQALCTPVVAAVVKDFGVMIVFWVIPMQLVMLNLSDKQCMMDDYATKLAEGRTIALSEMSDIWWLKRRAVREKLLGRALRRAGRDLREGACGFRWRPQLGPFGKLNTGWEPVTLIKKKSDSVWRVKLGDGKEAD</sequence>
<evidence type="ECO:0000256" key="2">
    <source>
        <dbReference type="SAM" id="MobiDB-lite"/>
    </source>
</evidence>
<dbReference type="InterPro" id="IPR050951">
    <property type="entry name" value="Retrovirus_Pol_polyprotein"/>
</dbReference>
<dbReference type="PROSITE" id="PS50102">
    <property type="entry name" value="RRM"/>
    <property type="match status" value="1"/>
</dbReference>
<dbReference type="CDD" id="cd00303">
    <property type="entry name" value="retropepsin_like"/>
    <property type="match status" value="1"/>
</dbReference>
<dbReference type="InterPro" id="IPR041588">
    <property type="entry name" value="Integrase_H2C2"/>
</dbReference>
<dbReference type="Gene3D" id="3.30.70.270">
    <property type="match status" value="1"/>
</dbReference>
<dbReference type="InterPro" id="IPR000504">
    <property type="entry name" value="RRM_dom"/>
</dbReference>
<dbReference type="SUPFAM" id="SSF56672">
    <property type="entry name" value="DNA/RNA polymerases"/>
    <property type="match status" value="1"/>
</dbReference>
<dbReference type="Gene3D" id="3.30.420.10">
    <property type="entry name" value="Ribonuclease H-like superfamily/Ribonuclease H"/>
    <property type="match status" value="1"/>
</dbReference>
<dbReference type="OrthoDB" id="272703at2759"/>
<comment type="caution">
    <text evidence="4">The sequence shown here is derived from an EMBL/GenBank/DDBJ whole genome shotgun (WGS) entry which is preliminary data.</text>
</comment>
<dbReference type="InterPro" id="IPR043128">
    <property type="entry name" value="Rev_trsase/Diguanyl_cyclase"/>
</dbReference>
<dbReference type="Gene3D" id="3.30.70.330">
    <property type="match status" value="1"/>
</dbReference>
<accession>A0A7J6L190</accession>
<reference evidence="4 5" key="1">
    <citation type="submission" date="2020-04" db="EMBL/GenBank/DDBJ databases">
        <title>Perkinsus chesapeaki whole genome sequence.</title>
        <authorList>
            <person name="Bogema D.R."/>
        </authorList>
    </citation>
    <scope>NUCLEOTIDE SEQUENCE [LARGE SCALE GENOMIC DNA]</scope>
    <source>
        <strain evidence="4">ATCC PRA-425</strain>
    </source>
</reference>
<dbReference type="Proteomes" id="UP000591131">
    <property type="component" value="Unassembled WGS sequence"/>
</dbReference>
<feature type="domain" description="RRM" evidence="3">
    <location>
        <begin position="160"/>
        <end position="244"/>
    </location>
</feature>
<organism evidence="4 5">
    <name type="scientific">Perkinsus chesapeaki</name>
    <name type="common">Clam parasite</name>
    <name type="synonym">Perkinsus andrewsi</name>
    <dbReference type="NCBI Taxonomy" id="330153"/>
    <lineage>
        <taxon>Eukaryota</taxon>
        <taxon>Sar</taxon>
        <taxon>Alveolata</taxon>
        <taxon>Perkinsozoa</taxon>
        <taxon>Perkinsea</taxon>
        <taxon>Perkinsida</taxon>
        <taxon>Perkinsidae</taxon>
        <taxon>Perkinsus</taxon>
    </lineage>
</organism>
<keyword evidence="5" id="KW-1185">Reference proteome</keyword>
<evidence type="ECO:0000256" key="1">
    <source>
        <dbReference type="PROSITE-ProRule" id="PRU00176"/>
    </source>
</evidence>
<dbReference type="SMART" id="SM00360">
    <property type="entry name" value="RRM"/>
    <property type="match status" value="1"/>
</dbReference>
<dbReference type="Pfam" id="PF05380">
    <property type="entry name" value="Peptidase_A17"/>
    <property type="match status" value="1"/>
</dbReference>
<dbReference type="PANTHER" id="PTHR37984:SF5">
    <property type="entry name" value="PROTEIN NYNRIN-LIKE"/>
    <property type="match status" value="1"/>
</dbReference>
<protein>
    <recommendedName>
        <fullName evidence="3">RRM domain-containing protein</fullName>
    </recommendedName>
</protein>
<feature type="compositionally biased region" description="Low complexity" evidence="2">
    <location>
        <begin position="271"/>
        <end position="288"/>
    </location>
</feature>
<evidence type="ECO:0000259" key="3">
    <source>
        <dbReference type="PROSITE" id="PS50102"/>
    </source>
</evidence>
<dbReference type="InterPro" id="IPR043502">
    <property type="entry name" value="DNA/RNA_pol_sf"/>
</dbReference>
<name>A0A7J6L190_PERCH</name>
<evidence type="ECO:0000313" key="5">
    <source>
        <dbReference type="Proteomes" id="UP000591131"/>
    </source>
</evidence>
<dbReference type="Pfam" id="PF17921">
    <property type="entry name" value="Integrase_H2C2"/>
    <property type="match status" value="1"/>
</dbReference>
<evidence type="ECO:0000313" key="4">
    <source>
        <dbReference type="EMBL" id="KAF4653353.1"/>
    </source>
</evidence>
<feature type="compositionally biased region" description="Polar residues" evidence="2">
    <location>
        <begin position="289"/>
        <end position="298"/>
    </location>
</feature>
<dbReference type="Gene3D" id="1.10.340.70">
    <property type="match status" value="1"/>
</dbReference>
<gene>
    <name evidence="4" type="ORF">FOL47_010565</name>
</gene>
<dbReference type="InterPro" id="IPR012677">
    <property type="entry name" value="Nucleotide-bd_a/b_plait_sf"/>
</dbReference>
<dbReference type="SUPFAM" id="SSF54928">
    <property type="entry name" value="RNA-binding domain, RBD"/>
    <property type="match status" value="1"/>
</dbReference>
<dbReference type="PANTHER" id="PTHR37984">
    <property type="entry name" value="PROTEIN CBG26694"/>
    <property type="match status" value="1"/>
</dbReference>
<dbReference type="Gene3D" id="3.10.10.10">
    <property type="entry name" value="HIV Type 1 Reverse Transcriptase, subunit A, domain 1"/>
    <property type="match status" value="1"/>
</dbReference>
<dbReference type="InterPro" id="IPR035979">
    <property type="entry name" value="RBD_domain_sf"/>
</dbReference>